<dbReference type="AlphaFoldDB" id="A0A9E8LYJ8"/>
<dbReference type="EMBL" id="CP106877">
    <property type="protein sequence ID" value="WAA12087.1"/>
    <property type="molecule type" value="Genomic_DNA"/>
</dbReference>
<evidence type="ECO:0000313" key="2">
    <source>
        <dbReference type="Proteomes" id="UP001164726"/>
    </source>
</evidence>
<dbReference type="KEGG" id="fhl:OE105_10970"/>
<dbReference type="RefSeq" id="WP_275420218.1">
    <property type="nucleotide sequence ID" value="NZ_CP106877.1"/>
</dbReference>
<proteinExistence type="predicted"/>
<protein>
    <submittedName>
        <fullName evidence="1">Uncharacterized protein</fullName>
    </submittedName>
</protein>
<dbReference type="Proteomes" id="UP001164726">
    <property type="component" value="Chromosome"/>
</dbReference>
<evidence type="ECO:0000313" key="1">
    <source>
        <dbReference type="EMBL" id="WAA12087.1"/>
    </source>
</evidence>
<organism evidence="1 2">
    <name type="scientific">Fervidibacillus halotolerans</name>
    <dbReference type="NCBI Taxonomy" id="2980027"/>
    <lineage>
        <taxon>Bacteria</taxon>
        <taxon>Bacillati</taxon>
        <taxon>Bacillota</taxon>
        <taxon>Bacilli</taxon>
        <taxon>Bacillales</taxon>
        <taxon>Bacillaceae</taxon>
        <taxon>Fervidibacillus</taxon>
    </lineage>
</organism>
<reference evidence="1" key="1">
    <citation type="submission" date="2022-09" db="EMBL/GenBank/DDBJ databases">
        <title>Complete Genomes of Fervidibacillus albus and Fervidibacillus halotolerans isolated from tidal flat sediments.</title>
        <authorList>
            <person name="Kwon K.K."/>
            <person name="Yang S.-H."/>
            <person name="Park M.J."/>
            <person name="Oh H.-M."/>
        </authorList>
    </citation>
    <scope>NUCLEOTIDE SEQUENCE</scope>
    <source>
        <strain evidence="1">MEBiC13594</strain>
    </source>
</reference>
<sequence length="95" mass="10910">MVRIRGKRTGIRVKLFGIRVNRTRIQGNWSGLEEKEPEYGEIGWDSGKWDKNSGKLVRIRGKETVIRVNRYGIQGNGMGIRVNWSGFGEKELEFG</sequence>
<gene>
    <name evidence="1" type="ORF">OE105_10970</name>
</gene>
<name>A0A9E8LYJ8_9BACI</name>
<keyword evidence="2" id="KW-1185">Reference proteome</keyword>
<accession>A0A9E8LYJ8</accession>